<keyword evidence="3 6" id="KW-1133">Transmembrane helix</keyword>
<protein>
    <recommendedName>
        <fullName evidence="7">HIG1 domain-containing protein</fullName>
    </recommendedName>
</protein>
<feature type="domain" description="HIG1" evidence="7">
    <location>
        <begin position="53"/>
        <end position="144"/>
    </location>
</feature>
<feature type="transmembrane region" description="Helical" evidence="6">
    <location>
        <begin position="81"/>
        <end position="101"/>
    </location>
</feature>
<feature type="region of interest" description="Disordered" evidence="5">
    <location>
        <begin position="1"/>
        <end position="63"/>
    </location>
</feature>
<comment type="caution">
    <text evidence="8">The sequence shown here is derived from an EMBL/GenBank/DDBJ whole genome shotgun (WGS) entry which is preliminary data.</text>
</comment>
<dbReference type="OrthoDB" id="6604018at2759"/>
<dbReference type="Pfam" id="PF04588">
    <property type="entry name" value="HIG_1_N"/>
    <property type="match status" value="1"/>
</dbReference>
<dbReference type="GO" id="GO:0097250">
    <property type="term" value="P:mitochondrial respirasome assembly"/>
    <property type="evidence" value="ECO:0007669"/>
    <property type="project" value="TreeGrafter"/>
</dbReference>
<feature type="compositionally biased region" description="Low complexity" evidence="5">
    <location>
        <begin position="19"/>
        <end position="32"/>
    </location>
</feature>
<evidence type="ECO:0000256" key="3">
    <source>
        <dbReference type="ARBA" id="ARBA00022989"/>
    </source>
</evidence>
<evidence type="ECO:0000313" key="9">
    <source>
        <dbReference type="Proteomes" id="UP000266841"/>
    </source>
</evidence>
<organism evidence="8 9">
    <name type="scientific">Thalassiosira oceanica</name>
    <name type="common">Marine diatom</name>
    <dbReference type="NCBI Taxonomy" id="159749"/>
    <lineage>
        <taxon>Eukaryota</taxon>
        <taxon>Sar</taxon>
        <taxon>Stramenopiles</taxon>
        <taxon>Ochrophyta</taxon>
        <taxon>Bacillariophyta</taxon>
        <taxon>Coscinodiscophyceae</taxon>
        <taxon>Thalassiosirophycidae</taxon>
        <taxon>Thalassiosirales</taxon>
        <taxon>Thalassiosiraceae</taxon>
        <taxon>Thalassiosira</taxon>
    </lineage>
</organism>
<dbReference type="Gene3D" id="6.10.140.1320">
    <property type="match status" value="1"/>
</dbReference>
<keyword evidence="9" id="KW-1185">Reference proteome</keyword>
<dbReference type="AlphaFoldDB" id="K0R2N6"/>
<evidence type="ECO:0000256" key="2">
    <source>
        <dbReference type="ARBA" id="ARBA00022692"/>
    </source>
</evidence>
<evidence type="ECO:0000256" key="5">
    <source>
        <dbReference type="SAM" id="MobiDB-lite"/>
    </source>
</evidence>
<comment type="subcellular location">
    <subcellularLocation>
        <location evidence="1">Mitochondrion membrane</location>
    </subcellularLocation>
</comment>
<name>K0R2N6_THAOC</name>
<evidence type="ECO:0000256" key="6">
    <source>
        <dbReference type="SAM" id="Phobius"/>
    </source>
</evidence>
<gene>
    <name evidence="8" type="ORF">THAOC_34349</name>
</gene>
<evidence type="ECO:0000313" key="8">
    <source>
        <dbReference type="EMBL" id="EJK46963.1"/>
    </source>
</evidence>
<feature type="transmembrane region" description="Helical" evidence="6">
    <location>
        <begin position="113"/>
        <end position="132"/>
    </location>
</feature>
<accession>K0R2N6</accession>
<dbReference type="InterPro" id="IPR050355">
    <property type="entry name" value="RCF1"/>
</dbReference>
<keyword evidence="4 6" id="KW-0472">Membrane</keyword>
<dbReference type="eggNOG" id="KOG4431">
    <property type="taxonomic scope" value="Eukaryota"/>
</dbReference>
<dbReference type="Proteomes" id="UP000266841">
    <property type="component" value="Unassembled WGS sequence"/>
</dbReference>
<dbReference type="PANTHER" id="PTHR12297">
    <property type="entry name" value="HYPOXIA-INDUCBILE GENE 1 HIG1 -RELATED"/>
    <property type="match status" value="1"/>
</dbReference>
<dbReference type="InterPro" id="IPR007667">
    <property type="entry name" value="Hypoxia_induced_domain"/>
</dbReference>
<proteinExistence type="predicted"/>
<dbReference type="PROSITE" id="PS51503">
    <property type="entry name" value="HIG1"/>
    <property type="match status" value="1"/>
</dbReference>
<dbReference type="PANTHER" id="PTHR12297:SF18">
    <property type="entry name" value="HIG1 DOMAIN FAMILY MEMBER 2A"/>
    <property type="match status" value="1"/>
</dbReference>
<evidence type="ECO:0000256" key="4">
    <source>
        <dbReference type="ARBA" id="ARBA00023136"/>
    </source>
</evidence>
<dbReference type="EMBL" id="AGNL01047436">
    <property type="protein sequence ID" value="EJK46963.1"/>
    <property type="molecule type" value="Genomic_DNA"/>
</dbReference>
<sequence length="160" mass="17347">MGARHSKSTPYTRCETDESSASSNGAGAGNSALEPGGNVDESTMPRGDIKTVVPLRPPMPTISRPETFEEKLYRKFKAEPLVPIGCLTTAYFLGSGIRSFYNRDPAKSQKMMRLRVGAQFATILIFIGYAGMNSFTFEFAPGMASPSDQGYNGNKGDKDE</sequence>
<evidence type="ECO:0000259" key="7">
    <source>
        <dbReference type="PROSITE" id="PS51503"/>
    </source>
</evidence>
<dbReference type="GO" id="GO:0031966">
    <property type="term" value="C:mitochondrial membrane"/>
    <property type="evidence" value="ECO:0007669"/>
    <property type="project" value="UniProtKB-SubCell"/>
</dbReference>
<keyword evidence="2 6" id="KW-0812">Transmembrane</keyword>
<evidence type="ECO:0000256" key="1">
    <source>
        <dbReference type="ARBA" id="ARBA00004325"/>
    </source>
</evidence>
<reference evidence="8 9" key="1">
    <citation type="journal article" date="2012" name="Genome Biol.">
        <title>Genome and low-iron response of an oceanic diatom adapted to chronic iron limitation.</title>
        <authorList>
            <person name="Lommer M."/>
            <person name="Specht M."/>
            <person name="Roy A.S."/>
            <person name="Kraemer L."/>
            <person name="Andreson R."/>
            <person name="Gutowska M.A."/>
            <person name="Wolf J."/>
            <person name="Bergner S.V."/>
            <person name="Schilhabel M.B."/>
            <person name="Klostermeier U.C."/>
            <person name="Beiko R.G."/>
            <person name="Rosenstiel P."/>
            <person name="Hippler M."/>
            <person name="Laroche J."/>
        </authorList>
    </citation>
    <scope>NUCLEOTIDE SEQUENCE [LARGE SCALE GENOMIC DNA]</scope>
    <source>
        <strain evidence="8 9">CCMP1005</strain>
    </source>
</reference>